<evidence type="ECO:0000313" key="6">
    <source>
        <dbReference type="EMBL" id="MDM4015629.1"/>
    </source>
</evidence>
<evidence type="ECO:0000256" key="3">
    <source>
        <dbReference type="ARBA" id="ARBA00022490"/>
    </source>
</evidence>
<sequence length="108" mass="11612">MSKALSRNVVVRNPQGLHARPADMLVRMANQFTSNILISRGGESVDCKSILSLLTLGAACGTELVLHVEGDDADVAIDSIEQLFVRGFDEMGDEEVADQSGVDEQSLH</sequence>
<dbReference type="PROSITE" id="PS51350">
    <property type="entry name" value="PTS_HPR_DOM"/>
    <property type="match status" value="1"/>
</dbReference>
<keyword evidence="3" id="KW-0963">Cytoplasm</keyword>
<dbReference type="PANTHER" id="PTHR33705">
    <property type="entry name" value="PHOSPHOCARRIER PROTEIN HPR"/>
    <property type="match status" value="1"/>
</dbReference>
<dbReference type="SUPFAM" id="SSF55594">
    <property type="entry name" value="HPr-like"/>
    <property type="match status" value="1"/>
</dbReference>
<dbReference type="Proteomes" id="UP001239462">
    <property type="component" value="Unassembled WGS sequence"/>
</dbReference>
<keyword evidence="7" id="KW-1185">Reference proteome</keyword>
<evidence type="ECO:0000256" key="2">
    <source>
        <dbReference type="ARBA" id="ARBA00010736"/>
    </source>
</evidence>
<dbReference type="Gene3D" id="3.30.1340.10">
    <property type="entry name" value="HPr-like"/>
    <property type="match status" value="1"/>
</dbReference>
<keyword evidence="4" id="KW-0598">Phosphotransferase system</keyword>
<dbReference type="EMBL" id="JASZZN010000005">
    <property type="protein sequence ID" value="MDM4015629.1"/>
    <property type="molecule type" value="Genomic_DNA"/>
</dbReference>
<evidence type="ECO:0000313" key="7">
    <source>
        <dbReference type="Proteomes" id="UP001239462"/>
    </source>
</evidence>
<name>A0ABT7PGK8_9BACT</name>
<dbReference type="InterPro" id="IPR050399">
    <property type="entry name" value="HPr"/>
</dbReference>
<dbReference type="Pfam" id="PF00381">
    <property type="entry name" value="PTS-HPr"/>
    <property type="match status" value="1"/>
</dbReference>
<comment type="caution">
    <text evidence="6">The sequence shown here is derived from an EMBL/GenBank/DDBJ whole genome shotgun (WGS) entry which is preliminary data.</text>
</comment>
<evidence type="ECO:0000256" key="1">
    <source>
        <dbReference type="ARBA" id="ARBA00004496"/>
    </source>
</evidence>
<gene>
    <name evidence="6" type="ORF">QTN89_09330</name>
</gene>
<reference evidence="6 7" key="1">
    <citation type="submission" date="2023-06" db="EMBL/GenBank/DDBJ databases">
        <title>Roseiconus lacunae JC819 isolated from Gulf of Mannar region, Tamil Nadu.</title>
        <authorList>
            <person name="Pk S."/>
            <person name="Ch S."/>
            <person name="Ch V.R."/>
        </authorList>
    </citation>
    <scope>NUCLEOTIDE SEQUENCE [LARGE SCALE GENOMIC DNA]</scope>
    <source>
        <strain evidence="6 7">JC819</strain>
    </source>
</reference>
<evidence type="ECO:0000259" key="5">
    <source>
        <dbReference type="PROSITE" id="PS51350"/>
    </source>
</evidence>
<feature type="domain" description="HPr" evidence="5">
    <location>
        <begin position="4"/>
        <end position="91"/>
    </location>
</feature>
<dbReference type="InterPro" id="IPR035895">
    <property type="entry name" value="HPr-like_sf"/>
</dbReference>
<evidence type="ECO:0000256" key="4">
    <source>
        <dbReference type="ARBA" id="ARBA00022683"/>
    </source>
</evidence>
<dbReference type="NCBIfam" id="TIGR01003">
    <property type="entry name" value="PTS_HPr_family"/>
    <property type="match status" value="1"/>
</dbReference>
<dbReference type="RefSeq" id="WP_149495675.1">
    <property type="nucleotide sequence ID" value="NZ_CP141221.1"/>
</dbReference>
<dbReference type="InterPro" id="IPR000032">
    <property type="entry name" value="HPr-like"/>
</dbReference>
<protein>
    <submittedName>
        <fullName evidence="6">HPr family phosphocarrier protein</fullName>
    </submittedName>
</protein>
<dbReference type="PRINTS" id="PR00107">
    <property type="entry name" value="PHOSPHOCPHPR"/>
</dbReference>
<organism evidence="6 7">
    <name type="scientific">Roseiconus lacunae</name>
    <dbReference type="NCBI Taxonomy" id="2605694"/>
    <lineage>
        <taxon>Bacteria</taxon>
        <taxon>Pseudomonadati</taxon>
        <taxon>Planctomycetota</taxon>
        <taxon>Planctomycetia</taxon>
        <taxon>Pirellulales</taxon>
        <taxon>Pirellulaceae</taxon>
        <taxon>Roseiconus</taxon>
    </lineage>
</organism>
<dbReference type="InterPro" id="IPR002114">
    <property type="entry name" value="PTS_HPr_Ser_P_site"/>
</dbReference>
<proteinExistence type="inferred from homology"/>
<comment type="similarity">
    <text evidence="2">Belongs to the HPr family.</text>
</comment>
<dbReference type="PROSITE" id="PS00589">
    <property type="entry name" value="PTS_HPR_SER"/>
    <property type="match status" value="1"/>
</dbReference>
<accession>A0ABT7PGK8</accession>
<comment type="subcellular location">
    <subcellularLocation>
        <location evidence="1">Cytoplasm</location>
    </subcellularLocation>
</comment>
<dbReference type="CDD" id="cd00367">
    <property type="entry name" value="PTS-HPr_like"/>
    <property type="match status" value="1"/>
</dbReference>
<dbReference type="PANTHER" id="PTHR33705:SF2">
    <property type="entry name" value="PHOSPHOCARRIER PROTEIN NPR"/>
    <property type="match status" value="1"/>
</dbReference>